<proteinExistence type="predicted"/>
<comment type="caution">
    <text evidence="1">The sequence shown here is derived from an EMBL/GenBank/DDBJ whole genome shotgun (WGS) entry which is preliminary data.</text>
</comment>
<protein>
    <submittedName>
        <fullName evidence="1">Uncharacterized protein</fullName>
    </submittedName>
</protein>
<dbReference type="EMBL" id="AMLP01000004">
    <property type="protein sequence ID" value="ELS58944.1"/>
    <property type="molecule type" value="Genomic_DNA"/>
</dbReference>
<accession>L8PS89</accession>
<reference evidence="1 2" key="1">
    <citation type="journal article" date="2013" name="Genome Announc.">
        <title>Draft Genome Sequence of Streptomyces viridochromogenes Strain Tu57, Producer of Avilamycin.</title>
        <authorList>
            <person name="Gruning B.A."/>
            <person name="Erxleben A."/>
            <person name="Hahnlein A."/>
            <person name="Gunther S."/>
        </authorList>
    </citation>
    <scope>NUCLEOTIDE SEQUENCE [LARGE SCALE GENOMIC DNA]</scope>
    <source>
        <strain evidence="1 2">Tue57</strain>
    </source>
</reference>
<dbReference type="Proteomes" id="UP000011205">
    <property type="component" value="Unassembled WGS sequence"/>
</dbReference>
<sequence length="44" mass="5305">MTGRVRRLNEHVLQERCVSSHRRADHEIIHGLECWSRMRFTATE</sequence>
<organism evidence="1 2">
    <name type="scientific">Streptomyces viridochromogenes Tue57</name>
    <dbReference type="NCBI Taxonomy" id="1160705"/>
    <lineage>
        <taxon>Bacteria</taxon>
        <taxon>Bacillati</taxon>
        <taxon>Actinomycetota</taxon>
        <taxon>Actinomycetes</taxon>
        <taxon>Kitasatosporales</taxon>
        <taxon>Streptomycetaceae</taxon>
        <taxon>Streptomyces</taxon>
    </lineage>
</organism>
<name>L8PS89_STRVR</name>
<evidence type="ECO:0000313" key="1">
    <source>
        <dbReference type="EMBL" id="ELS58944.1"/>
    </source>
</evidence>
<gene>
    <name evidence="1" type="ORF">STVIR_0076</name>
</gene>
<evidence type="ECO:0000313" key="2">
    <source>
        <dbReference type="Proteomes" id="UP000011205"/>
    </source>
</evidence>
<dbReference type="AlphaFoldDB" id="L8PS89"/>